<evidence type="ECO:0000256" key="1">
    <source>
        <dbReference type="ARBA" id="ARBA00004141"/>
    </source>
</evidence>
<feature type="transmembrane region" description="Helical" evidence="5">
    <location>
        <begin position="293"/>
        <end position="310"/>
    </location>
</feature>
<dbReference type="GO" id="GO:0016020">
    <property type="term" value="C:membrane"/>
    <property type="evidence" value="ECO:0007669"/>
    <property type="project" value="UniProtKB-SubCell"/>
</dbReference>
<dbReference type="AlphaFoldDB" id="A0AAN7SQY6"/>
<dbReference type="SUPFAM" id="SSF103473">
    <property type="entry name" value="MFS general substrate transporter"/>
    <property type="match status" value="1"/>
</dbReference>
<dbReference type="PANTHER" id="PTHR23507:SF39">
    <property type="entry name" value="GH23453P-RELATED"/>
    <property type="match status" value="1"/>
</dbReference>
<evidence type="ECO:0000256" key="2">
    <source>
        <dbReference type="ARBA" id="ARBA00022692"/>
    </source>
</evidence>
<feature type="transmembrane region" description="Helical" evidence="5">
    <location>
        <begin position="100"/>
        <end position="121"/>
    </location>
</feature>
<evidence type="ECO:0000313" key="7">
    <source>
        <dbReference type="Proteomes" id="UP001353858"/>
    </source>
</evidence>
<feature type="transmembrane region" description="Helical" evidence="5">
    <location>
        <begin position="341"/>
        <end position="362"/>
    </location>
</feature>
<dbReference type="Proteomes" id="UP001353858">
    <property type="component" value="Unassembled WGS sequence"/>
</dbReference>
<organism evidence="6 7">
    <name type="scientific">Aquatica leii</name>
    <dbReference type="NCBI Taxonomy" id="1421715"/>
    <lineage>
        <taxon>Eukaryota</taxon>
        <taxon>Metazoa</taxon>
        <taxon>Ecdysozoa</taxon>
        <taxon>Arthropoda</taxon>
        <taxon>Hexapoda</taxon>
        <taxon>Insecta</taxon>
        <taxon>Pterygota</taxon>
        <taxon>Neoptera</taxon>
        <taxon>Endopterygota</taxon>
        <taxon>Coleoptera</taxon>
        <taxon>Polyphaga</taxon>
        <taxon>Elateriformia</taxon>
        <taxon>Elateroidea</taxon>
        <taxon>Lampyridae</taxon>
        <taxon>Luciolinae</taxon>
        <taxon>Aquatica</taxon>
    </lineage>
</organism>
<feature type="transmembrane region" description="Helical" evidence="5">
    <location>
        <begin position="246"/>
        <end position="273"/>
    </location>
</feature>
<proteinExistence type="predicted"/>
<dbReference type="Pfam" id="PF07690">
    <property type="entry name" value="MFS_1"/>
    <property type="match status" value="1"/>
</dbReference>
<feature type="transmembrane region" description="Helical" evidence="5">
    <location>
        <begin position="374"/>
        <end position="396"/>
    </location>
</feature>
<dbReference type="InterPro" id="IPR036259">
    <property type="entry name" value="MFS_trans_sf"/>
</dbReference>
<feature type="transmembrane region" description="Helical" evidence="5">
    <location>
        <begin position="408"/>
        <end position="429"/>
    </location>
</feature>
<feature type="transmembrane region" description="Helical" evidence="5">
    <location>
        <begin position="186"/>
        <end position="207"/>
    </location>
</feature>
<feature type="transmembrane region" description="Helical" evidence="5">
    <location>
        <begin position="317"/>
        <end position="335"/>
    </location>
</feature>
<comment type="caution">
    <text evidence="6">The sequence shown here is derived from an EMBL/GenBank/DDBJ whole genome shotgun (WGS) entry which is preliminary data.</text>
</comment>
<comment type="subcellular location">
    <subcellularLocation>
        <location evidence="1">Membrane</location>
        <topology evidence="1">Multi-pass membrane protein</topology>
    </subcellularLocation>
</comment>
<sequence>MRLNVDVPFFLLLFAFGLSDSVTIHFIVYRTCYITLGFNESDCALLGTANATNEIAKLEQEVQPHVAILTTTKSLIEIFITATLCFFLGSWSDKYGRRPVIILTLTGYVISYSITTVISFYEYASPWFLLLSTIPVCLTGGFPAFLSVGICYLTETTMGLFEAVITMAGLLGTTSSSFAFHAFGYVITYIITSICILMSWIIVFTCVPESKINVEPESLISNLFKLSLVRDTIKTTFKRRERYDRAMLLTVALLTVVFLLAATADGNIIFLYLRRKLNWTLTHYTLFASCRKISWIAGSIIGGLLLHKFLGIEESVIILLGFLSVMANAFIQGIATKDWHMYIAAATICFGGSISPMTRSLISKLVDVEEYGKVFSFVILTETIVDLIGSPLYAYIYNQTIKELPGAFSFVTTGIYGFEVLLTLCIILMQLKRNDVGYVNLANDPLVIET</sequence>
<keyword evidence="3 5" id="KW-1133">Transmembrane helix</keyword>
<dbReference type="Gene3D" id="1.20.1250.20">
    <property type="entry name" value="MFS general substrate transporter like domains"/>
    <property type="match status" value="1"/>
</dbReference>
<evidence type="ECO:0000256" key="5">
    <source>
        <dbReference type="SAM" id="Phobius"/>
    </source>
</evidence>
<reference evidence="7" key="1">
    <citation type="submission" date="2023-01" db="EMBL/GenBank/DDBJ databases">
        <title>Key to firefly adult light organ development and bioluminescence: homeobox transcription factors regulate luciferase expression and transportation to peroxisome.</title>
        <authorList>
            <person name="Fu X."/>
        </authorList>
    </citation>
    <scope>NUCLEOTIDE SEQUENCE [LARGE SCALE GENOMIC DNA]</scope>
</reference>
<keyword evidence="4 5" id="KW-0472">Membrane</keyword>
<keyword evidence="2 5" id="KW-0812">Transmembrane</keyword>
<dbReference type="GO" id="GO:0022857">
    <property type="term" value="F:transmembrane transporter activity"/>
    <property type="evidence" value="ECO:0007669"/>
    <property type="project" value="InterPro"/>
</dbReference>
<feature type="transmembrane region" description="Helical" evidence="5">
    <location>
        <begin position="160"/>
        <end position="180"/>
    </location>
</feature>
<gene>
    <name evidence="6" type="ORF">RN001_001569</name>
</gene>
<evidence type="ECO:0000313" key="6">
    <source>
        <dbReference type="EMBL" id="KAK4885298.1"/>
    </source>
</evidence>
<accession>A0AAN7SQY6</accession>
<keyword evidence="7" id="KW-1185">Reference proteome</keyword>
<evidence type="ECO:0000256" key="3">
    <source>
        <dbReference type="ARBA" id="ARBA00022989"/>
    </source>
</evidence>
<name>A0AAN7SQY6_9COLE</name>
<dbReference type="PANTHER" id="PTHR23507">
    <property type="entry name" value="ZGC:174356"/>
    <property type="match status" value="1"/>
</dbReference>
<evidence type="ECO:0000256" key="4">
    <source>
        <dbReference type="ARBA" id="ARBA00023136"/>
    </source>
</evidence>
<dbReference type="InterPro" id="IPR011701">
    <property type="entry name" value="MFS"/>
</dbReference>
<dbReference type="EMBL" id="JARPUR010000001">
    <property type="protein sequence ID" value="KAK4885298.1"/>
    <property type="molecule type" value="Genomic_DNA"/>
</dbReference>
<feature type="transmembrane region" description="Helical" evidence="5">
    <location>
        <begin position="66"/>
        <end position="88"/>
    </location>
</feature>
<feature type="transmembrane region" description="Helical" evidence="5">
    <location>
        <begin position="7"/>
        <end position="28"/>
    </location>
</feature>
<feature type="transmembrane region" description="Helical" evidence="5">
    <location>
        <begin position="127"/>
        <end position="153"/>
    </location>
</feature>
<protein>
    <submittedName>
        <fullName evidence="6">Uncharacterized protein</fullName>
    </submittedName>
</protein>